<dbReference type="EMBL" id="VSSQ01000644">
    <property type="protein sequence ID" value="MPL99068.1"/>
    <property type="molecule type" value="Genomic_DNA"/>
</dbReference>
<proteinExistence type="predicted"/>
<gene>
    <name evidence="3" type="ORF">SDC9_45283</name>
</gene>
<feature type="domain" description="AAA" evidence="1">
    <location>
        <begin position="44"/>
        <end position="178"/>
    </location>
</feature>
<reference evidence="3" key="1">
    <citation type="submission" date="2019-08" db="EMBL/GenBank/DDBJ databases">
        <authorList>
            <person name="Kucharzyk K."/>
            <person name="Murdoch R.W."/>
            <person name="Higgins S."/>
            <person name="Loffler F."/>
        </authorList>
    </citation>
    <scope>NUCLEOTIDE SEQUENCE</scope>
</reference>
<organism evidence="3">
    <name type="scientific">bioreactor metagenome</name>
    <dbReference type="NCBI Taxonomy" id="1076179"/>
    <lineage>
        <taxon>unclassified sequences</taxon>
        <taxon>metagenomes</taxon>
        <taxon>ecological metagenomes</taxon>
    </lineage>
</organism>
<evidence type="ECO:0000259" key="1">
    <source>
        <dbReference type="Pfam" id="PF13173"/>
    </source>
</evidence>
<name>A0A644W651_9ZZZZ</name>
<evidence type="ECO:0008006" key="4">
    <source>
        <dbReference type="Google" id="ProtNLM"/>
    </source>
</evidence>
<dbReference type="InterPro" id="IPR027417">
    <property type="entry name" value="P-loop_NTPase"/>
</dbReference>
<dbReference type="PANTHER" id="PTHR33295:SF7">
    <property type="entry name" value="ATPASE"/>
    <property type="match status" value="1"/>
</dbReference>
<dbReference type="Pfam" id="PF13635">
    <property type="entry name" value="DUF4143"/>
    <property type="match status" value="1"/>
</dbReference>
<comment type="caution">
    <text evidence="3">The sequence shown here is derived from an EMBL/GenBank/DDBJ whole genome shotgun (WGS) entry which is preliminary data.</text>
</comment>
<protein>
    <recommendedName>
        <fullName evidence="4">ATPase</fullName>
    </recommendedName>
</protein>
<evidence type="ECO:0000259" key="2">
    <source>
        <dbReference type="Pfam" id="PF13635"/>
    </source>
</evidence>
<sequence>MLSSKKSNLFDFLELIGKFVVNFVFMKRKVTQSLIDWKNSPRRMPLIINGARQVGKTYIIEEFGKEHYENVVYMNMEIETNLCQFIETEMSPKKIIQYIEAVKMMEIKPGKTLIFFDEIQVCERALTSLKYFSEQMPEHHVIAAGSLLGVAINREKYSFPVGKVDEINMYPLDFEEFLWAMNMGKLAEEIRLHYSGNEVFPEALHNVALEMYYKYFITGGMPAVIVAFVDSESFVKIQTIQNNILNEYVADMAKYADSSTSIKIRACYNSIPAQLAKENAKFQYKVVQRGGTASIFGEAIEWIILAGIALKCQRLEHGFVPINAYADLINFKLYMADIGILTLRSKLPLQTILLPVEVDNTFLGAMTENYVAQVFATKGYDLFYWQSDGKAEVDFVLQLEDGVIPVEIKKGFRTRSRSLGIFIEKYKSPYAIRISKKNFGFENNIKSVPLYAAHCI</sequence>
<dbReference type="PANTHER" id="PTHR33295">
    <property type="entry name" value="ATPASE"/>
    <property type="match status" value="1"/>
</dbReference>
<dbReference type="AlphaFoldDB" id="A0A644W651"/>
<dbReference type="SUPFAM" id="SSF52540">
    <property type="entry name" value="P-loop containing nucleoside triphosphate hydrolases"/>
    <property type="match status" value="1"/>
</dbReference>
<evidence type="ECO:0000313" key="3">
    <source>
        <dbReference type="EMBL" id="MPL99068.1"/>
    </source>
</evidence>
<dbReference type="InterPro" id="IPR041682">
    <property type="entry name" value="AAA_14"/>
</dbReference>
<dbReference type="Gene3D" id="3.40.50.300">
    <property type="entry name" value="P-loop containing nucleotide triphosphate hydrolases"/>
    <property type="match status" value="1"/>
</dbReference>
<dbReference type="InterPro" id="IPR025420">
    <property type="entry name" value="DUF4143"/>
</dbReference>
<dbReference type="Pfam" id="PF13173">
    <property type="entry name" value="AAA_14"/>
    <property type="match status" value="1"/>
</dbReference>
<accession>A0A644W651</accession>
<feature type="domain" description="DUF4143" evidence="2">
    <location>
        <begin position="251"/>
        <end position="410"/>
    </location>
</feature>